<feature type="chain" id="PRO_5032270655" evidence="1">
    <location>
        <begin position="25"/>
        <end position="247"/>
    </location>
</feature>
<organism evidence="2 3">
    <name type="scientific">Parasphingopyxis marina</name>
    <dbReference type="NCBI Taxonomy" id="2761622"/>
    <lineage>
        <taxon>Bacteria</taxon>
        <taxon>Pseudomonadati</taxon>
        <taxon>Pseudomonadota</taxon>
        <taxon>Alphaproteobacteria</taxon>
        <taxon>Sphingomonadales</taxon>
        <taxon>Sphingomonadaceae</taxon>
        <taxon>Parasphingopyxis</taxon>
    </lineage>
</organism>
<evidence type="ECO:0000256" key="1">
    <source>
        <dbReference type="SAM" id="SignalP"/>
    </source>
</evidence>
<dbReference type="InterPro" id="IPR005534">
    <property type="entry name" value="Curli_assmbl/transp-comp_CsgG"/>
</dbReference>
<dbReference type="EMBL" id="JACJVJ010000001">
    <property type="protein sequence ID" value="MBC2776769.1"/>
    <property type="molecule type" value="Genomic_DNA"/>
</dbReference>
<keyword evidence="1" id="KW-0732">Signal</keyword>
<evidence type="ECO:0000313" key="2">
    <source>
        <dbReference type="EMBL" id="MBC2776769.1"/>
    </source>
</evidence>
<keyword evidence="3" id="KW-1185">Reference proteome</keyword>
<proteinExistence type="predicted"/>
<dbReference type="AlphaFoldDB" id="A0A842HWV9"/>
<accession>A0A842HWV9</accession>
<dbReference type="Proteomes" id="UP000564378">
    <property type="component" value="Unassembled WGS sequence"/>
</dbReference>
<reference evidence="2 3" key="1">
    <citation type="submission" date="2020-08" db="EMBL/GenBank/DDBJ databases">
        <title>Draft genome sequence of Parasphingopyxis sp. GrpM-11.</title>
        <authorList>
            <person name="Oh J."/>
            <person name="Roh D.-H."/>
        </authorList>
    </citation>
    <scope>NUCLEOTIDE SEQUENCE [LARGE SCALE GENOMIC DNA]</scope>
    <source>
        <strain evidence="2 3">GrpM-11</strain>
    </source>
</reference>
<sequence length="247" mass="26138">MWKKLASVTAIAAAMTMAATPASADRGSRHLAELPSCTQPIGAVAIVEPDDNWWQRYDLDSPESLINYLVLRSGCFTIVNRGRGLQHRNLERALSDNGDLQPGSNFGGGQVRAADFFIIPDIVSTNRDAGGFSIGGNFGGLFGNTFGQGGIGINTRRKEASVTLTLVNARTTEALRLTEGYHRETDTGVGGRLFGGGGVFGQTFGGINLGSYENTEIGQVVAAAYLDAYSQMIVQLGGVTYDAPLAQ</sequence>
<dbReference type="GO" id="GO:0030288">
    <property type="term" value="C:outer membrane-bounded periplasmic space"/>
    <property type="evidence" value="ECO:0007669"/>
    <property type="project" value="InterPro"/>
</dbReference>
<comment type="caution">
    <text evidence="2">The sequence shown here is derived from an EMBL/GenBank/DDBJ whole genome shotgun (WGS) entry which is preliminary data.</text>
</comment>
<feature type="signal peptide" evidence="1">
    <location>
        <begin position="1"/>
        <end position="24"/>
    </location>
</feature>
<name>A0A842HWV9_9SPHN</name>
<evidence type="ECO:0000313" key="3">
    <source>
        <dbReference type="Proteomes" id="UP000564378"/>
    </source>
</evidence>
<protein>
    <submittedName>
        <fullName evidence="2">Penicillin-binding protein activator LpoB</fullName>
    </submittedName>
</protein>
<dbReference type="Pfam" id="PF03783">
    <property type="entry name" value="CsgG"/>
    <property type="match status" value="1"/>
</dbReference>
<gene>
    <name evidence="2" type="ORF">H6P80_03965</name>
</gene>
<dbReference type="RefSeq" id="WP_185800026.1">
    <property type="nucleotide sequence ID" value="NZ_JACJVJ010000001.1"/>
</dbReference>